<keyword evidence="2" id="KW-1185">Reference proteome</keyword>
<protein>
    <submittedName>
        <fullName evidence="1">Uncharacterized protein</fullName>
    </submittedName>
</protein>
<dbReference type="Proteomes" id="UP000054564">
    <property type="component" value="Unassembled WGS sequence"/>
</dbReference>
<name>A0A0L0UKN6_9BASI</name>
<feature type="non-terminal residue" evidence="1">
    <location>
        <position position="136"/>
    </location>
</feature>
<dbReference type="EMBL" id="AJIL01004847">
    <property type="protein sequence ID" value="KNE87578.1"/>
    <property type="molecule type" value="Genomic_DNA"/>
</dbReference>
<proteinExistence type="predicted"/>
<comment type="caution">
    <text evidence="1">The sequence shown here is derived from an EMBL/GenBank/DDBJ whole genome shotgun (WGS) entry which is preliminary data.</text>
</comment>
<evidence type="ECO:0000313" key="2">
    <source>
        <dbReference type="Proteomes" id="UP000054564"/>
    </source>
</evidence>
<organism evidence="1 2">
    <name type="scientific">Puccinia striiformis f. sp. tritici PST-78</name>
    <dbReference type="NCBI Taxonomy" id="1165861"/>
    <lineage>
        <taxon>Eukaryota</taxon>
        <taxon>Fungi</taxon>
        <taxon>Dikarya</taxon>
        <taxon>Basidiomycota</taxon>
        <taxon>Pucciniomycotina</taxon>
        <taxon>Pucciniomycetes</taxon>
        <taxon>Pucciniales</taxon>
        <taxon>Pucciniaceae</taxon>
        <taxon>Puccinia</taxon>
    </lineage>
</organism>
<evidence type="ECO:0000313" key="1">
    <source>
        <dbReference type="EMBL" id="KNE87578.1"/>
    </source>
</evidence>
<reference evidence="2" key="1">
    <citation type="submission" date="2014-03" db="EMBL/GenBank/DDBJ databases">
        <title>The Genome Sequence of Puccinia striiformis f. sp. tritici PST-78.</title>
        <authorList>
            <consortium name="The Broad Institute Genome Sequencing Platform"/>
            <person name="Cuomo C."/>
            <person name="Hulbert S."/>
            <person name="Chen X."/>
            <person name="Walker B."/>
            <person name="Young S.K."/>
            <person name="Zeng Q."/>
            <person name="Gargeya S."/>
            <person name="Fitzgerald M."/>
            <person name="Haas B."/>
            <person name="Abouelleil A."/>
            <person name="Alvarado L."/>
            <person name="Arachchi H.M."/>
            <person name="Berlin A.M."/>
            <person name="Chapman S.B."/>
            <person name="Goldberg J."/>
            <person name="Griggs A."/>
            <person name="Gujja S."/>
            <person name="Hansen M."/>
            <person name="Howarth C."/>
            <person name="Imamovic A."/>
            <person name="Larimer J."/>
            <person name="McCowan C."/>
            <person name="Montmayeur A."/>
            <person name="Murphy C."/>
            <person name="Neiman D."/>
            <person name="Pearson M."/>
            <person name="Priest M."/>
            <person name="Roberts A."/>
            <person name="Saif S."/>
            <person name="Shea T."/>
            <person name="Sisk P."/>
            <person name="Sykes S."/>
            <person name="Wortman J."/>
            <person name="Nusbaum C."/>
            <person name="Birren B."/>
        </authorList>
    </citation>
    <scope>NUCLEOTIDE SEQUENCE [LARGE SCALE GENOMIC DNA]</scope>
    <source>
        <strain evidence="2">race PST-78</strain>
    </source>
</reference>
<dbReference type="AlphaFoldDB" id="A0A0L0UKN6"/>
<feature type="non-terminal residue" evidence="1">
    <location>
        <position position="1"/>
    </location>
</feature>
<accession>A0A0L0UKN6</accession>
<dbReference type="InterPro" id="IPR021109">
    <property type="entry name" value="Peptidase_aspartic_dom_sf"/>
</dbReference>
<gene>
    <name evidence="1" type="ORF">PSTG_19036</name>
</gene>
<sequence length="136" mass="15159">GRLLVAPLPYPGWLKTAPNRTWTARPSQPSRQLIKSFNSLFLKGSEVNIISTTTIERMQVATFESAKPTIVNLAMDNTGLKPIILRHSAKLSLSVLWSPLTFDDIILKVGPIKGDYDMILGIHFLSKFNLSASIFY</sequence>
<dbReference type="Gene3D" id="2.40.70.10">
    <property type="entry name" value="Acid Proteases"/>
    <property type="match status" value="1"/>
</dbReference>